<reference evidence="7" key="1">
    <citation type="submission" date="2015-06" db="UniProtKB">
        <authorList>
            <consortium name="EnsemblPlants"/>
        </authorList>
    </citation>
    <scope>IDENTIFICATION</scope>
</reference>
<feature type="transmembrane region" description="Helical" evidence="6">
    <location>
        <begin position="135"/>
        <end position="154"/>
    </location>
</feature>
<dbReference type="GO" id="GO:0019808">
    <property type="term" value="F:polyamine binding"/>
    <property type="evidence" value="ECO:0007669"/>
    <property type="project" value="InterPro"/>
</dbReference>
<feature type="compositionally biased region" description="Polar residues" evidence="5">
    <location>
        <begin position="443"/>
        <end position="457"/>
    </location>
</feature>
<dbReference type="PROSITE" id="PS50090">
    <property type="entry name" value="MYB_LIKE"/>
    <property type="match status" value="1"/>
</dbReference>
<dbReference type="Gene3D" id="1.10.10.60">
    <property type="entry name" value="Homeodomain-like"/>
    <property type="match status" value="1"/>
</dbReference>
<evidence type="ECO:0000256" key="2">
    <source>
        <dbReference type="ARBA" id="ARBA00022448"/>
    </source>
</evidence>
<dbReference type="InterPro" id="IPR001188">
    <property type="entry name" value="Sperm_putr-bd"/>
</dbReference>
<dbReference type="CDD" id="cd13661">
    <property type="entry name" value="PBP2_PotD_PotF_like_1"/>
    <property type="match status" value="1"/>
</dbReference>
<feature type="transmembrane region" description="Helical" evidence="6">
    <location>
        <begin position="225"/>
        <end position="243"/>
    </location>
</feature>
<dbReference type="CDD" id="cd12203">
    <property type="entry name" value="GT1"/>
    <property type="match status" value="1"/>
</dbReference>
<feature type="transmembrane region" description="Helical" evidence="6">
    <location>
        <begin position="78"/>
        <end position="102"/>
    </location>
</feature>
<keyword evidence="6" id="KW-1133">Transmembrane helix</keyword>
<dbReference type="Gene3D" id="3.40.190.10">
    <property type="entry name" value="Periplasmic binding protein-like II"/>
    <property type="match status" value="1"/>
</dbReference>
<dbReference type="AlphaFoldDB" id="N1QRW0"/>
<dbReference type="SUPFAM" id="SSF53850">
    <property type="entry name" value="Periplasmic binding protein-like II"/>
    <property type="match status" value="1"/>
</dbReference>
<protein>
    <submittedName>
        <fullName evidence="7">Uncharacterized protein</fullName>
    </submittedName>
</protein>
<accession>N1QRW0</accession>
<keyword evidence="3" id="KW-0732">Signal</keyword>
<organism evidence="7">
    <name type="scientific">Aegilops tauschii</name>
    <name type="common">Tausch's goatgrass</name>
    <name type="synonym">Aegilops squarrosa</name>
    <dbReference type="NCBI Taxonomy" id="37682"/>
    <lineage>
        <taxon>Eukaryota</taxon>
        <taxon>Viridiplantae</taxon>
        <taxon>Streptophyta</taxon>
        <taxon>Embryophyta</taxon>
        <taxon>Tracheophyta</taxon>
        <taxon>Spermatophyta</taxon>
        <taxon>Magnoliopsida</taxon>
        <taxon>Liliopsida</taxon>
        <taxon>Poales</taxon>
        <taxon>Poaceae</taxon>
        <taxon>BOP clade</taxon>
        <taxon>Pooideae</taxon>
        <taxon>Triticodae</taxon>
        <taxon>Triticeae</taxon>
        <taxon>Triticinae</taxon>
        <taxon>Aegilops</taxon>
    </lineage>
</organism>
<feature type="region of interest" description="Disordered" evidence="5">
    <location>
        <begin position="389"/>
        <end position="457"/>
    </location>
</feature>
<evidence type="ECO:0000256" key="5">
    <source>
        <dbReference type="SAM" id="MobiDB-lite"/>
    </source>
</evidence>
<dbReference type="Pfam" id="PF13837">
    <property type="entry name" value="Myb_DNA-bind_4"/>
    <property type="match status" value="1"/>
</dbReference>
<feature type="compositionally biased region" description="Acidic residues" evidence="5">
    <location>
        <begin position="414"/>
        <end position="426"/>
    </location>
</feature>
<dbReference type="PANTHER" id="PTHR30222">
    <property type="entry name" value="SPERMIDINE/PUTRESCINE-BINDING PERIPLASMIC PROTEIN"/>
    <property type="match status" value="1"/>
</dbReference>
<keyword evidence="6" id="KW-0472">Membrane</keyword>
<proteinExistence type="predicted"/>
<evidence type="ECO:0000256" key="6">
    <source>
        <dbReference type="SAM" id="Phobius"/>
    </source>
</evidence>
<dbReference type="Pfam" id="PF13343">
    <property type="entry name" value="SBP_bac_6"/>
    <property type="match status" value="1"/>
</dbReference>
<name>N1QRW0_AEGTA</name>
<keyword evidence="4" id="KW-0574">Periplasm</keyword>
<comment type="subcellular location">
    <subcellularLocation>
        <location evidence="1">Periplasm</location>
    </subcellularLocation>
</comment>
<keyword evidence="6" id="KW-0812">Transmembrane</keyword>
<evidence type="ECO:0000313" key="7">
    <source>
        <dbReference type="EnsemblPlants" id="EMT03319"/>
    </source>
</evidence>
<feature type="transmembrane region" description="Helical" evidence="6">
    <location>
        <begin position="166"/>
        <end position="185"/>
    </location>
</feature>
<feature type="compositionally biased region" description="Polar residues" evidence="5">
    <location>
        <begin position="389"/>
        <end position="398"/>
    </location>
</feature>
<feature type="transmembrane region" description="Helical" evidence="6">
    <location>
        <begin position="109"/>
        <end position="129"/>
    </location>
</feature>
<keyword evidence="2" id="KW-0813">Transport</keyword>
<dbReference type="PANTHER" id="PTHR30222:SF17">
    <property type="entry name" value="SPERMIDINE_PUTRESCINE-BINDING PERIPLASMIC PROTEIN"/>
    <property type="match status" value="1"/>
</dbReference>
<dbReference type="PRINTS" id="PR00909">
    <property type="entry name" value="SPERMDNBNDNG"/>
</dbReference>
<dbReference type="EnsemblPlants" id="EMT03319">
    <property type="protein sequence ID" value="EMT03319"/>
    <property type="gene ID" value="F775_08335"/>
</dbReference>
<dbReference type="InterPro" id="IPR044822">
    <property type="entry name" value="Myb_DNA-bind_4"/>
</dbReference>
<evidence type="ECO:0000256" key="4">
    <source>
        <dbReference type="ARBA" id="ARBA00022764"/>
    </source>
</evidence>
<evidence type="ECO:0000256" key="1">
    <source>
        <dbReference type="ARBA" id="ARBA00004418"/>
    </source>
</evidence>
<evidence type="ECO:0000256" key="3">
    <source>
        <dbReference type="ARBA" id="ARBA00022729"/>
    </source>
</evidence>
<sequence>MATTNSRGKTWRKPLACQILLSGTPLTTTLVLEVTKEYQDWDSLTGKFAGSANVPFLLLQLPQIILNYRNLVDGNKTALFAVPWLGMLTGLLGNLALVSYFAKKRETEAVIVQTLGVISTYVVIVQLAMAESMPFPQFVATSAVVGAGLVLNLLNYIGWLPETLWLLWEDFTTIGGLTVLPQVMWSTFVPVIPSSILPGIICGSLAVAAVAMARMGKLSEGGTKFVGSLSGWTATLLFMWMPVAQMVHRFYLGMCPTRLGQPGLHVLETRELIAARGGAGSGRPPPRAAAAKTLWEAVADALRARGYRRTADQCKCKWKNLVNRYKICPRTGTEAFLSIVVPNWGNMSAQVNMVRLGKETSDPENGRQCPFFEELHAVFTERARNMQRQLLQSESGTSVKKKLKRPSGDRSSGESDDNEYGVEVSDDEKPVISKKRKAGDKGQPSQRMAENSRTGSSSIHDLLQEFLVQQQHVDMLWHETMERRAQERLIFEQEWRQSMQKLEQERLMLEQSWIEREEQRRMREEARAQKRDSLMTTLFKHKYQTKPPPPPAAVEAKEQEEGDEEWEAALQQWKSKTYALSVPLRVVALRGSFPPAWIKDFIEAQGKRLKFSPEFRPSIDALFSELSKCVDKGQVHLCRNQNGEADSNGSVWGVPYRWGTVVIAYKKSKFKQHNLKPIQDWEDLWRPELAGKISMIDSPREVIGAVLKQLGSSYNTIDMETEVNGGREAVLSSFTQLQKQVQLFDSMNYLKSFGVGDVWVTVGWSSDVIPAAKRMSNVAVVVPKSGSSLWADLWAVPCATRFQTDRIGGRTRGPSPLIHQWFDFCLQSARSLPFRQEIIPGASPLFLENPAPEVLQDRNKKKPKLESNLVRGVPPPEILEKCEFLEPLSDKAVGDYQWLMSRVHRPRGGLLGTMLQKISTMLDLKSRF</sequence>
<dbReference type="GO" id="GO:0015846">
    <property type="term" value="P:polyamine transport"/>
    <property type="evidence" value="ECO:0007669"/>
    <property type="project" value="InterPro"/>
</dbReference>
<feature type="transmembrane region" description="Helical" evidence="6">
    <location>
        <begin position="191"/>
        <end position="213"/>
    </location>
</feature>
<dbReference type="InterPro" id="IPR001005">
    <property type="entry name" value="SANT/Myb"/>
</dbReference>